<evidence type="ECO:0000313" key="1">
    <source>
        <dbReference type="EMBL" id="CAB3976564.1"/>
    </source>
</evidence>
<sequence length="200" mass="22697">MCWNIYRWRTCVENKETKHIGTAAEELYLKRKSEASEMLFKSLLTLTILVLSCSAAVLPTGCASANFTIYSEQYGYLRRYGIYENLDLLEFSRTLPPSYFCFTSNYALEEIESGKCVGLETSTDLQLILTNNCKETWMYNSNEQKLVDSNIGYCVSAWNYPVPPPDVQFVSGLSPCAEWNHIVLIPNPGQKAKENVAILK</sequence>
<gene>
    <name evidence="1" type="ORF">PACLA_8A039313</name>
</gene>
<comment type="caution">
    <text evidence="1">The sequence shown here is derived from an EMBL/GenBank/DDBJ whole genome shotgun (WGS) entry which is preliminary data.</text>
</comment>
<dbReference type="AlphaFoldDB" id="A0A6S7FBJ9"/>
<protein>
    <submittedName>
        <fullName evidence="1">Uncharacterized protein</fullName>
    </submittedName>
</protein>
<organism evidence="1 2">
    <name type="scientific">Paramuricea clavata</name>
    <name type="common">Red gorgonian</name>
    <name type="synonym">Violescent sea-whip</name>
    <dbReference type="NCBI Taxonomy" id="317549"/>
    <lineage>
        <taxon>Eukaryota</taxon>
        <taxon>Metazoa</taxon>
        <taxon>Cnidaria</taxon>
        <taxon>Anthozoa</taxon>
        <taxon>Octocorallia</taxon>
        <taxon>Malacalcyonacea</taxon>
        <taxon>Plexauridae</taxon>
        <taxon>Paramuricea</taxon>
    </lineage>
</organism>
<reference evidence="1" key="1">
    <citation type="submission" date="2020-04" db="EMBL/GenBank/DDBJ databases">
        <authorList>
            <person name="Alioto T."/>
            <person name="Alioto T."/>
            <person name="Gomez Garrido J."/>
        </authorList>
    </citation>
    <scope>NUCLEOTIDE SEQUENCE</scope>
    <source>
        <strain evidence="1">A484AB</strain>
    </source>
</reference>
<proteinExistence type="predicted"/>
<dbReference type="EMBL" id="CACRXK020000002">
    <property type="protein sequence ID" value="CAB3976564.1"/>
    <property type="molecule type" value="Genomic_DNA"/>
</dbReference>
<dbReference type="OrthoDB" id="6006245at2759"/>
<evidence type="ECO:0000313" key="2">
    <source>
        <dbReference type="Proteomes" id="UP001152795"/>
    </source>
</evidence>
<accession>A0A6S7FBJ9</accession>
<keyword evidence="2" id="KW-1185">Reference proteome</keyword>
<name>A0A6S7FBJ9_PARCT</name>
<dbReference type="Proteomes" id="UP001152795">
    <property type="component" value="Unassembled WGS sequence"/>
</dbReference>